<evidence type="ECO:0000313" key="4">
    <source>
        <dbReference type="Proteomes" id="UP000186309"/>
    </source>
</evidence>
<organism evidence="3 4">
    <name type="scientific">Paludisphaera borealis</name>
    <dbReference type="NCBI Taxonomy" id="1387353"/>
    <lineage>
        <taxon>Bacteria</taxon>
        <taxon>Pseudomonadati</taxon>
        <taxon>Planctomycetota</taxon>
        <taxon>Planctomycetia</taxon>
        <taxon>Isosphaerales</taxon>
        <taxon>Isosphaeraceae</taxon>
        <taxon>Paludisphaera</taxon>
    </lineage>
</organism>
<protein>
    <recommendedName>
        <fullName evidence="5">Outer membrane lipoprotein-sorting protein</fullName>
    </recommendedName>
</protein>
<reference evidence="4" key="1">
    <citation type="submission" date="2016-12" db="EMBL/GenBank/DDBJ databases">
        <title>Comparative genomics of four Isosphaeraceae planctomycetes: a common pool of plasmids and glycoside hydrolase genes.</title>
        <authorList>
            <person name="Ivanova A."/>
        </authorList>
    </citation>
    <scope>NUCLEOTIDE SEQUENCE [LARGE SCALE GENOMIC DNA]</scope>
    <source>
        <strain evidence="4">PX4</strain>
    </source>
</reference>
<feature type="signal peptide" evidence="2">
    <location>
        <begin position="1"/>
        <end position="23"/>
    </location>
</feature>
<feature type="region of interest" description="Disordered" evidence="1">
    <location>
        <begin position="383"/>
        <end position="412"/>
    </location>
</feature>
<feature type="chain" id="PRO_5012685240" description="Outer membrane lipoprotein-sorting protein" evidence="2">
    <location>
        <begin position="24"/>
        <end position="412"/>
    </location>
</feature>
<gene>
    <name evidence="3" type="ORF">BSF38_05067</name>
</gene>
<proteinExistence type="predicted"/>
<feature type="region of interest" description="Disordered" evidence="1">
    <location>
        <begin position="305"/>
        <end position="368"/>
    </location>
</feature>
<sequence length="412" mass="44724">MKAAFRLTLALIATFGASGCRTAGLSPSARPTPTVVPEPKVTFHLDEFVDEHNRNAERVESLRAKATITASMDTPGSADPTKGVVSGRLSLLRPKNFQLDLSHYQNSVADIGSNEERFWFWVQSKGEENKHVYYCDYADLPTANLAGTYQPDWIVDALGLKAITPDEAATIRVAPGAKPETTMLTFPATAERSSYERVMIVSDKSRRLVEYRVLDRAGKKLIGRATVKQYSDVTLKNNDDDDAPAAPRTCHIASGIALEWMDEKLSLDILLKDLVVNEPFSDKMKANFVEPKPRGYTPLDLAQATRNHPRARGEETAVRETLPAPEPRSRGRLGPSVEIHGAEPNSGTRAIATPARAKPPARHPAPKPAAVIEPTLLPINDDVVGAVTPRPPGSPYQTAAAGDLSGGLALER</sequence>
<dbReference type="Proteomes" id="UP000186309">
    <property type="component" value="Chromosome"/>
</dbReference>
<dbReference type="RefSeq" id="WP_076349833.1">
    <property type="nucleotide sequence ID" value="NZ_CP019082.1"/>
</dbReference>
<keyword evidence="4" id="KW-1185">Reference proteome</keyword>
<feature type="compositionally biased region" description="Low complexity" evidence="1">
    <location>
        <begin position="348"/>
        <end position="358"/>
    </location>
</feature>
<dbReference type="STRING" id="1387353.BSF38_05067"/>
<evidence type="ECO:0000256" key="2">
    <source>
        <dbReference type="SAM" id="SignalP"/>
    </source>
</evidence>
<keyword evidence="2" id="KW-0732">Signal</keyword>
<feature type="compositionally biased region" description="Low complexity" evidence="1">
    <location>
        <begin position="399"/>
        <end position="412"/>
    </location>
</feature>
<dbReference type="EMBL" id="CP019082">
    <property type="protein sequence ID" value="APW63496.1"/>
    <property type="molecule type" value="Genomic_DNA"/>
</dbReference>
<dbReference type="KEGG" id="pbor:BSF38_05067"/>
<dbReference type="PROSITE" id="PS51257">
    <property type="entry name" value="PROKAR_LIPOPROTEIN"/>
    <property type="match status" value="1"/>
</dbReference>
<evidence type="ECO:0000256" key="1">
    <source>
        <dbReference type="SAM" id="MobiDB-lite"/>
    </source>
</evidence>
<name>A0A1U7CX69_9BACT</name>
<dbReference type="AlphaFoldDB" id="A0A1U7CX69"/>
<evidence type="ECO:0008006" key="5">
    <source>
        <dbReference type="Google" id="ProtNLM"/>
    </source>
</evidence>
<accession>A0A1U7CX69</accession>
<dbReference type="OrthoDB" id="279598at2"/>
<evidence type="ECO:0000313" key="3">
    <source>
        <dbReference type="EMBL" id="APW63496.1"/>
    </source>
</evidence>